<gene>
    <name evidence="4" type="ORF">TVAG_438930</name>
</gene>
<sequence>MSLDIVKPDEPEKEPEKKDIAAKPPQQGPKKEVFKRPLTEEEKLIIVDYYHQWGKQWTKIAKRIGRSESTVRKWYETFQRTGTSSRPPGRETLISQPIIEQVISISAEDPSLTLDAISKKVGISRSSVHNILKQHNVK</sequence>
<evidence type="ECO:0000259" key="3">
    <source>
        <dbReference type="PROSITE" id="PS51294"/>
    </source>
</evidence>
<evidence type="ECO:0000313" key="4">
    <source>
        <dbReference type="EMBL" id="EAX89781.1"/>
    </source>
</evidence>
<dbReference type="GO" id="GO:0005634">
    <property type="term" value="C:nucleus"/>
    <property type="evidence" value="ECO:0000318"/>
    <property type="project" value="GO_Central"/>
</dbReference>
<evidence type="ECO:0000256" key="1">
    <source>
        <dbReference type="SAM" id="MobiDB-lite"/>
    </source>
</evidence>
<evidence type="ECO:0000259" key="2">
    <source>
        <dbReference type="PROSITE" id="PS50090"/>
    </source>
</evidence>
<name>A2FZ92_TRIV3</name>
<feature type="domain" description="Myb-like" evidence="2">
    <location>
        <begin position="30"/>
        <end position="79"/>
    </location>
</feature>
<protein>
    <submittedName>
        <fullName evidence="4">Myb-like DNA-binding domain containing protein</fullName>
    </submittedName>
</protein>
<dbReference type="KEGG" id="tva:4747455"/>
<keyword evidence="4" id="KW-0238">DNA-binding</keyword>
<dbReference type="PROSITE" id="PS50090">
    <property type="entry name" value="MYB_LIKE"/>
    <property type="match status" value="1"/>
</dbReference>
<feature type="region of interest" description="Disordered" evidence="1">
    <location>
        <begin position="1"/>
        <end position="33"/>
    </location>
</feature>
<dbReference type="InParanoid" id="A2FZ92"/>
<dbReference type="VEuPathDB" id="TrichDB:TVAGG3_1040670"/>
<dbReference type="SMART" id="SM00717">
    <property type="entry name" value="SANT"/>
    <property type="match status" value="1"/>
</dbReference>
<dbReference type="CDD" id="cd00167">
    <property type="entry name" value="SANT"/>
    <property type="match status" value="1"/>
</dbReference>
<evidence type="ECO:0000313" key="5">
    <source>
        <dbReference type="Proteomes" id="UP000001542"/>
    </source>
</evidence>
<feature type="domain" description="HTH myb-type" evidence="3">
    <location>
        <begin position="30"/>
        <end position="83"/>
    </location>
</feature>
<dbReference type="SUPFAM" id="SSF46689">
    <property type="entry name" value="Homeodomain-like"/>
    <property type="match status" value="1"/>
</dbReference>
<dbReference type="GO" id="GO:0000981">
    <property type="term" value="F:DNA-binding transcription factor activity, RNA polymerase II-specific"/>
    <property type="evidence" value="ECO:0000318"/>
    <property type="project" value="GO_Central"/>
</dbReference>
<dbReference type="Proteomes" id="UP000001542">
    <property type="component" value="Unassembled WGS sequence"/>
</dbReference>
<dbReference type="SMR" id="A2FZ92"/>
<dbReference type="PROSITE" id="PS51294">
    <property type="entry name" value="HTH_MYB"/>
    <property type="match status" value="1"/>
</dbReference>
<accession>A2FZ92</accession>
<dbReference type="Gene3D" id="1.10.10.60">
    <property type="entry name" value="Homeodomain-like"/>
    <property type="match status" value="2"/>
</dbReference>
<dbReference type="InterPro" id="IPR001005">
    <property type="entry name" value="SANT/Myb"/>
</dbReference>
<dbReference type="VEuPathDB" id="TrichDB:TVAG_438930"/>
<dbReference type="GO" id="GO:0006355">
    <property type="term" value="P:regulation of DNA-templated transcription"/>
    <property type="evidence" value="ECO:0000318"/>
    <property type="project" value="GO_Central"/>
</dbReference>
<dbReference type="InterPro" id="IPR009057">
    <property type="entry name" value="Homeodomain-like_sf"/>
</dbReference>
<dbReference type="EMBL" id="DS114167">
    <property type="protein sequence ID" value="EAX89781.1"/>
    <property type="molecule type" value="Genomic_DNA"/>
</dbReference>
<dbReference type="Pfam" id="PF13384">
    <property type="entry name" value="HTH_23"/>
    <property type="match status" value="1"/>
</dbReference>
<dbReference type="AlphaFoldDB" id="A2FZ92"/>
<proteinExistence type="predicted"/>
<dbReference type="InterPro" id="IPR017930">
    <property type="entry name" value="Myb_dom"/>
</dbReference>
<feature type="compositionally biased region" description="Basic and acidic residues" evidence="1">
    <location>
        <begin position="1"/>
        <end position="21"/>
    </location>
</feature>
<dbReference type="OrthoDB" id="7902892at2759"/>
<reference evidence="4" key="2">
    <citation type="journal article" date="2007" name="Science">
        <title>Draft genome sequence of the sexually transmitted pathogen Trichomonas vaginalis.</title>
        <authorList>
            <person name="Carlton J.M."/>
            <person name="Hirt R.P."/>
            <person name="Silva J.C."/>
            <person name="Delcher A.L."/>
            <person name="Schatz M."/>
            <person name="Zhao Q."/>
            <person name="Wortman J.R."/>
            <person name="Bidwell S.L."/>
            <person name="Alsmark U.C.M."/>
            <person name="Besteiro S."/>
            <person name="Sicheritz-Ponten T."/>
            <person name="Noel C.J."/>
            <person name="Dacks J.B."/>
            <person name="Foster P.G."/>
            <person name="Simillion C."/>
            <person name="Van de Peer Y."/>
            <person name="Miranda-Saavedra D."/>
            <person name="Barton G.J."/>
            <person name="Westrop G.D."/>
            <person name="Mueller S."/>
            <person name="Dessi D."/>
            <person name="Fiori P.L."/>
            <person name="Ren Q."/>
            <person name="Paulsen I."/>
            <person name="Zhang H."/>
            <person name="Bastida-Corcuera F.D."/>
            <person name="Simoes-Barbosa A."/>
            <person name="Brown M.T."/>
            <person name="Hayes R.D."/>
            <person name="Mukherjee M."/>
            <person name="Okumura C.Y."/>
            <person name="Schneider R."/>
            <person name="Smith A.J."/>
            <person name="Vanacova S."/>
            <person name="Villalvazo M."/>
            <person name="Haas B.J."/>
            <person name="Pertea M."/>
            <person name="Feldblyum T.V."/>
            <person name="Utterback T.R."/>
            <person name="Shu C.L."/>
            <person name="Osoegawa K."/>
            <person name="de Jong P.J."/>
            <person name="Hrdy I."/>
            <person name="Horvathova L."/>
            <person name="Zubacova Z."/>
            <person name="Dolezal P."/>
            <person name="Malik S.B."/>
            <person name="Logsdon J.M. Jr."/>
            <person name="Henze K."/>
            <person name="Gupta A."/>
            <person name="Wang C.C."/>
            <person name="Dunne R.L."/>
            <person name="Upcroft J.A."/>
            <person name="Upcroft P."/>
            <person name="White O."/>
            <person name="Salzberg S.L."/>
            <person name="Tang P."/>
            <person name="Chiu C.-H."/>
            <person name="Lee Y.-S."/>
            <person name="Embley T.M."/>
            <person name="Coombs G.H."/>
            <person name="Mottram J.C."/>
            <person name="Tachezy J."/>
            <person name="Fraser-Liggett C.M."/>
            <person name="Johnson P.J."/>
        </authorList>
    </citation>
    <scope>NUCLEOTIDE SEQUENCE [LARGE SCALE GENOMIC DNA]</scope>
    <source>
        <strain evidence="4">G3</strain>
    </source>
</reference>
<keyword evidence="5" id="KW-1185">Reference proteome</keyword>
<dbReference type="RefSeq" id="XP_001302711.1">
    <property type="nucleotide sequence ID" value="XM_001302710.1"/>
</dbReference>
<organism evidence="4 5">
    <name type="scientific">Trichomonas vaginalis (strain ATCC PRA-98 / G3)</name>
    <dbReference type="NCBI Taxonomy" id="412133"/>
    <lineage>
        <taxon>Eukaryota</taxon>
        <taxon>Metamonada</taxon>
        <taxon>Parabasalia</taxon>
        <taxon>Trichomonadida</taxon>
        <taxon>Trichomonadidae</taxon>
        <taxon>Trichomonas</taxon>
    </lineage>
</organism>
<dbReference type="GO" id="GO:0000978">
    <property type="term" value="F:RNA polymerase II cis-regulatory region sequence-specific DNA binding"/>
    <property type="evidence" value="ECO:0000318"/>
    <property type="project" value="GO_Central"/>
</dbReference>
<reference evidence="4" key="1">
    <citation type="submission" date="2006-10" db="EMBL/GenBank/DDBJ databases">
        <authorList>
            <person name="Amadeo P."/>
            <person name="Zhao Q."/>
            <person name="Wortman J."/>
            <person name="Fraser-Liggett C."/>
            <person name="Carlton J."/>
        </authorList>
    </citation>
    <scope>NUCLEOTIDE SEQUENCE</scope>
    <source>
        <strain evidence="4">G3</strain>
    </source>
</reference>